<sequence length="87" mass="9393">MRAGTSAKVPARIALACWLSGPDTATARPFPQAVDGSGDDCPLPVIEVNPGASWLHIAATVRERLLDRARGQLRSDDWSRRQRPATS</sequence>
<reference evidence="2" key="1">
    <citation type="submission" date="2014-09" db="EMBL/GenBank/DDBJ databases">
        <title>Whole genome shotgun sequence of Streptomyces sp. NBRC 110027.</title>
        <authorList>
            <person name="Komaki H."/>
            <person name="Ichikawa N."/>
            <person name="Katano-Makiyama Y."/>
            <person name="Hosoyama A."/>
            <person name="Hashimoto M."/>
            <person name="Uohara A."/>
            <person name="Kitahashi Y."/>
            <person name="Ohji S."/>
            <person name="Kimura A."/>
            <person name="Yamazoe A."/>
            <person name="Igarashi Y."/>
            <person name="Fujita N."/>
        </authorList>
    </citation>
    <scope>NUCLEOTIDE SEQUENCE [LARGE SCALE GENOMIC DNA]</scope>
    <source>
        <strain evidence="2">NBRC 110027</strain>
    </source>
</reference>
<evidence type="ECO:0000313" key="2">
    <source>
        <dbReference type="Proteomes" id="UP000048965"/>
    </source>
</evidence>
<keyword evidence="2" id="KW-1185">Reference proteome</keyword>
<name>A0A0P4RI26_9ACTN</name>
<protein>
    <submittedName>
        <fullName evidence="1">Uncharacterized protein</fullName>
    </submittedName>
</protein>
<proteinExistence type="predicted"/>
<evidence type="ECO:0000313" key="1">
    <source>
        <dbReference type="EMBL" id="GAO13063.1"/>
    </source>
</evidence>
<comment type="caution">
    <text evidence="1">The sequence shown here is derived from an EMBL/GenBank/DDBJ whole genome shotgun (WGS) entry which is preliminary data.</text>
</comment>
<dbReference type="Proteomes" id="UP000048965">
    <property type="component" value="Unassembled WGS sequence"/>
</dbReference>
<reference evidence="1 2" key="2">
    <citation type="journal article" date="2015" name="Stand. Genomic Sci.">
        <title>Draft genome sequence of marine-derived Streptomyces sp. TP-A0598, a producer of anti-MRSA antibiotic lydicamycins.</title>
        <authorList>
            <person name="Komaki H."/>
            <person name="Ichikawa N."/>
            <person name="Hosoyama A."/>
            <person name="Fujita N."/>
            <person name="Igarashi Y."/>
        </authorList>
    </citation>
    <scope>NUCLEOTIDE SEQUENCE [LARGE SCALE GENOMIC DNA]</scope>
    <source>
        <strain evidence="1 2">NBRC 110027</strain>
    </source>
</reference>
<accession>A0A0P4RI26</accession>
<gene>
    <name evidence="1" type="ORF">TPA0598_19_00060</name>
</gene>
<dbReference type="AlphaFoldDB" id="A0A0P4RI26"/>
<dbReference type="EMBL" id="BBNO01000019">
    <property type="protein sequence ID" value="GAO13063.1"/>
    <property type="molecule type" value="Genomic_DNA"/>
</dbReference>
<organism evidence="1 2">
    <name type="scientific">Streptomyces lydicamycinicus</name>
    <dbReference type="NCBI Taxonomy" id="1546107"/>
    <lineage>
        <taxon>Bacteria</taxon>
        <taxon>Bacillati</taxon>
        <taxon>Actinomycetota</taxon>
        <taxon>Actinomycetes</taxon>
        <taxon>Kitasatosporales</taxon>
        <taxon>Streptomycetaceae</taxon>
        <taxon>Streptomyces</taxon>
    </lineage>
</organism>